<sequence>MECFKIEKGKSLVRVFNALPSGEAIDVYIGGVPFFKDVKYKEFTPYIYLIKDIHKIDVYKSGTMEVLIRASLPLPKDQVFTMSTTGNSGEESMIFVEESLDYIPSKEKAIARTINIAPNLGSVNLLYNNNPGVNNITYRDQTPYVYLPAGQYKISLEDSTTGNEIISQNFEFKINRIYSMYIIQKNDTDFEMVQSVDGNTYVCREN</sequence>
<dbReference type="RefSeq" id="WP_039679854.1">
    <property type="nucleotide sequence ID" value="NZ_JWHR01000094.1"/>
</dbReference>
<dbReference type="Pfam" id="PF14344">
    <property type="entry name" value="DUF4397"/>
    <property type="match status" value="1"/>
</dbReference>
<name>A0A0B3VJT2_9FIRM</name>
<keyword evidence="3" id="KW-1185">Reference proteome</keyword>
<accession>A0A0B3VJT2</accession>
<evidence type="ECO:0000313" key="3">
    <source>
        <dbReference type="Proteomes" id="UP000031189"/>
    </source>
</evidence>
<evidence type="ECO:0000313" key="2">
    <source>
        <dbReference type="EMBL" id="KHS57041.1"/>
    </source>
</evidence>
<dbReference type="OrthoDB" id="9783299at2"/>
<comment type="caution">
    <text evidence="2">The sequence shown here is derived from an EMBL/GenBank/DDBJ whole genome shotgun (WGS) entry which is preliminary data.</text>
</comment>
<proteinExistence type="predicted"/>
<dbReference type="AlphaFoldDB" id="A0A0B3VJT2"/>
<feature type="domain" description="DUF4397" evidence="1">
    <location>
        <begin position="11"/>
        <end position="125"/>
    </location>
</feature>
<dbReference type="STRING" id="1577792.QX51_10390"/>
<dbReference type="EMBL" id="JWHR01000094">
    <property type="protein sequence ID" value="KHS57041.1"/>
    <property type="molecule type" value="Genomic_DNA"/>
</dbReference>
<gene>
    <name evidence="2" type="ORF">QX51_10390</name>
</gene>
<evidence type="ECO:0000259" key="1">
    <source>
        <dbReference type="Pfam" id="PF14344"/>
    </source>
</evidence>
<dbReference type="Proteomes" id="UP000031189">
    <property type="component" value="Unassembled WGS sequence"/>
</dbReference>
<organism evidence="2 3">
    <name type="scientific">Terrisporobacter othiniensis</name>
    <dbReference type="NCBI Taxonomy" id="1577792"/>
    <lineage>
        <taxon>Bacteria</taxon>
        <taxon>Bacillati</taxon>
        <taxon>Bacillota</taxon>
        <taxon>Clostridia</taxon>
        <taxon>Peptostreptococcales</taxon>
        <taxon>Peptostreptococcaceae</taxon>
        <taxon>Terrisporobacter</taxon>
    </lineage>
</organism>
<protein>
    <recommendedName>
        <fullName evidence="1">DUF4397 domain-containing protein</fullName>
    </recommendedName>
</protein>
<dbReference type="InterPro" id="IPR025510">
    <property type="entry name" value="DUF4397"/>
</dbReference>
<reference evidence="2 3" key="1">
    <citation type="submission" date="2014-12" db="EMBL/GenBank/DDBJ databases">
        <title>Draft genome sequence of Terrisporobacter sp. 08-306576, isolated from the blood culture of a bacteremia patient.</title>
        <authorList>
            <person name="Lund L.C."/>
            <person name="Sydenham T.V."/>
            <person name="Hogh S.V."/>
            <person name="Skov M.N."/>
            <person name="Kemp M."/>
            <person name="Justesen U.S."/>
        </authorList>
    </citation>
    <scope>NUCLEOTIDE SEQUENCE [LARGE SCALE GENOMIC DNA]</scope>
    <source>
        <strain evidence="2 3">08-306576</strain>
    </source>
</reference>